<dbReference type="EMBL" id="FONH01000011">
    <property type="protein sequence ID" value="SFF25245.1"/>
    <property type="molecule type" value="Genomic_DNA"/>
</dbReference>
<dbReference type="InterPro" id="IPR025395">
    <property type="entry name" value="Phage_tail_terminator-like"/>
</dbReference>
<dbReference type="STRING" id="500610.SAMN02799615_02869"/>
<evidence type="ECO:0000313" key="1">
    <source>
        <dbReference type="EMBL" id="SFF25245.1"/>
    </source>
</evidence>
<reference evidence="2" key="1">
    <citation type="submission" date="2016-10" db="EMBL/GenBank/DDBJ databases">
        <authorList>
            <person name="Varghese N."/>
            <person name="Submissions S."/>
        </authorList>
    </citation>
    <scope>NUCLEOTIDE SEQUENCE [LARGE SCALE GENOMIC DNA]</scope>
    <source>
        <strain evidence="2">UNC178MFTsu3.1</strain>
    </source>
</reference>
<protein>
    <submittedName>
        <fullName evidence="1">Uncharacterized protein</fullName>
    </submittedName>
</protein>
<dbReference type="RefSeq" id="WP_026634996.1">
    <property type="nucleotide sequence ID" value="NZ_FONH01000011.1"/>
</dbReference>
<evidence type="ECO:0000313" key="2">
    <source>
        <dbReference type="Proteomes" id="UP000199477"/>
    </source>
</evidence>
<dbReference type="Gene3D" id="3.30.2000.20">
    <property type="match status" value="1"/>
</dbReference>
<gene>
    <name evidence="1" type="ORF">SAMN02799615_02869</name>
</gene>
<dbReference type="Proteomes" id="UP000199477">
    <property type="component" value="Unassembled WGS sequence"/>
</dbReference>
<keyword evidence="2" id="KW-1185">Reference proteome</keyword>
<name>A0A1I2H536_9GAMM</name>
<dbReference type="AlphaFoldDB" id="A0A1I2H536"/>
<organism evidence="1 2">
    <name type="scientific">Dyella marensis</name>
    <dbReference type="NCBI Taxonomy" id="500610"/>
    <lineage>
        <taxon>Bacteria</taxon>
        <taxon>Pseudomonadati</taxon>
        <taxon>Pseudomonadota</taxon>
        <taxon>Gammaproteobacteria</taxon>
        <taxon>Lysobacterales</taxon>
        <taxon>Rhodanobacteraceae</taxon>
        <taxon>Dyella</taxon>
    </lineage>
</organism>
<proteinExistence type="predicted"/>
<accession>A0A1I2H536</accession>
<sequence length="136" mass="14144">MSFTNINAALVAGYQAAALNLPTAYEGVDFAPTAGQPWAAVSMLPLPVVGGSLGAAGNDRHTGTFQVDLNDVTGGGIARLLSLADTLRGYFKAGRQLDGNGLPVLVNSTSRSVVTNKDGWLRMSVIVAWTAWTDHG</sequence>
<dbReference type="Pfam" id="PF13554">
    <property type="entry name" value="Phage_tail_terminator_5"/>
    <property type="match status" value="1"/>
</dbReference>